<evidence type="ECO:0000313" key="1">
    <source>
        <dbReference type="EMBL" id="MEQ2195796.1"/>
    </source>
</evidence>
<name>A0ABV0QIZ0_9TELE</name>
<reference evidence="1 2" key="1">
    <citation type="submission" date="2021-06" db="EMBL/GenBank/DDBJ databases">
        <authorList>
            <person name="Palmer J.M."/>
        </authorList>
    </citation>
    <scope>NUCLEOTIDE SEQUENCE [LARGE SCALE GENOMIC DNA]</scope>
    <source>
        <strain evidence="1 2">XC_2019</strain>
        <tissue evidence="1">Muscle</tissue>
    </source>
</reference>
<evidence type="ECO:0000313" key="2">
    <source>
        <dbReference type="Proteomes" id="UP001434883"/>
    </source>
</evidence>
<comment type="caution">
    <text evidence="1">The sequence shown here is derived from an EMBL/GenBank/DDBJ whole genome shotgun (WGS) entry which is preliminary data.</text>
</comment>
<organism evidence="1 2">
    <name type="scientific">Xenoophorus captivus</name>
    <dbReference type="NCBI Taxonomy" id="1517983"/>
    <lineage>
        <taxon>Eukaryota</taxon>
        <taxon>Metazoa</taxon>
        <taxon>Chordata</taxon>
        <taxon>Craniata</taxon>
        <taxon>Vertebrata</taxon>
        <taxon>Euteleostomi</taxon>
        <taxon>Actinopterygii</taxon>
        <taxon>Neopterygii</taxon>
        <taxon>Teleostei</taxon>
        <taxon>Neoteleostei</taxon>
        <taxon>Acanthomorphata</taxon>
        <taxon>Ovalentaria</taxon>
        <taxon>Atherinomorphae</taxon>
        <taxon>Cyprinodontiformes</taxon>
        <taxon>Goodeidae</taxon>
        <taxon>Xenoophorus</taxon>
    </lineage>
</organism>
<protein>
    <submittedName>
        <fullName evidence="1">Uncharacterized protein</fullName>
    </submittedName>
</protein>
<dbReference type="Proteomes" id="UP001434883">
    <property type="component" value="Unassembled WGS sequence"/>
</dbReference>
<proteinExistence type="predicted"/>
<gene>
    <name evidence="1" type="ORF">XENOCAPTIV_018531</name>
</gene>
<keyword evidence="2" id="KW-1185">Reference proteome</keyword>
<dbReference type="EMBL" id="JAHRIN010012300">
    <property type="protein sequence ID" value="MEQ2195796.1"/>
    <property type="molecule type" value="Genomic_DNA"/>
</dbReference>
<accession>A0ABV0QIZ0</accession>
<sequence>MVNRELHFPAQLSLHQNRLAQRPRYCGSRTNSSVNLPLHFPLTHEHDPEILALLHLIQELPSNLKRASHPFPVENHGLKLGGADLHPSRFTLCCELLHVRYFKQNYFQALNILRVIMAFRFAEPSRAPK</sequence>